<keyword evidence="3" id="KW-1185">Reference proteome</keyword>
<dbReference type="Proteomes" id="UP000615446">
    <property type="component" value="Unassembled WGS sequence"/>
</dbReference>
<evidence type="ECO:0000313" key="2">
    <source>
        <dbReference type="EMBL" id="GES90427.1"/>
    </source>
</evidence>
<sequence length="87" mass="9926">MNEGLKKRIDMAIAISNDKFNNIEGRFDNIEGRIKNIEDNIEGRFVISKEDSLILKGKLNFLTIDLTVNFKEKLALKEKSKSLTISP</sequence>
<organism evidence="1 3">
    <name type="scientific">Rhizophagus clarus</name>
    <dbReference type="NCBI Taxonomy" id="94130"/>
    <lineage>
        <taxon>Eukaryota</taxon>
        <taxon>Fungi</taxon>
        <taxon>Fungi incertae sedis</taxon>
        <taxon>Mucoromycota</taxon>
        <taxon>Glomeromycotina</taxon>
        <taxon>Glomeromycetes</taxon>
        <taxon>Glomerales</taxon>
        <taxon>Glomeraceae</taxon>
        <taxon>Rhizophagus</taxon>
    </lineage>
</organism>
<evidence type="ECO:0000313" key="3">
    <source>
        <dbReference type="Proteomes" id="UP000247702"/>
    </source>
</evidence>
<protein>
    <submittedName>
        <fullName evidence="1">Uncharacterized protein</fullName>
    </submittedName>
</protein>
<dbReference type="EMBL" id="BEXD01003910">
    <property type="protein sequence ID" value="GBC03838.1"/>
    <property type="molecule type" value="Genomic_DNA"/>
</dbReference>
<accession>A0A2Z6RLP5</accession>
<reference evidence="2" key="2">
    <citation type="submission" date="2019-10" db="EMBL/GenBank/DDBJ databases">
        <title>Conservation and host-specific expression of non-tandemly repeated heterogenous ribosome RNA gene in arbuscular mycorrhizal fungi.</title>
        <authorList>
            <person name="Maeda T."/>
            <person name="Kobayashi Y."/>
            <person name="Nakagawa T."/>
            <person name="Ezawa T."/>
            <person name="Yamaguchi K."/>
            <person name="Bino T."/>
            <person name="Nishimoto Y."/>
            <person name="Shigenobu S."/>
            <person name="Kawaguchi M."/>
        </authorList>
    </citation>
    <scope>NUCLEOTIDE SEQUENCE</scope>
    <source>
        <strain evidence="2">HR1</strain>
    </source>
</reference>
<dbReference type="AlphaFoldDB" id="A0A2Z6RLP5"/>
<dbReference type="EMBL" id="BLAL01000194">
    <property type="protein sequence ID" value="GES90427.1"/>
    <property type="molecule type" value="Genomic_DNA"/>
</dbReference>
<dbReference type="Proteomes" id="UP000247702">
    <property type="component" value="Unassembled WGS sequence"/>
</dbReference>
<proteinExistence type="predicted"/>
<comment type="caution">
    <text evidence="1">The sequence shown here is derived from an EMBL/GenBank/DDBJ whole genome shotgun (WGS) entry which is preliminary data.</text>
</comment>
<reference evidence="1 3" key="1">
    <citation type="submission" date="2017-11" db="EMBL/GenBank/DDBJ databases">
        <title>The genome of Rhizophagus clarus HR1 reveals common genetic basis of auxotrophy among arbuscular mycorrhizal fungi.</title>
        <authorList>
            <person name="Kobayashi Y."/>
        </authorList>
    </citation>
    <scope>NUCLEOTIDE SEQUENCE [LARGE SCALE GENOMIC DNA]</scope>
    <source>
        <strain evidence="1 3">HR1</strain>
    </source>
</reference>
<name>A0A2Z6RLP5_9GLOM</name>
<gene>
    <name evidence="2" type="ORF">RCL2_001727200</name>
    <name evidence="1" type="ORF">RclHR1_05350012</name>
</gene>
<evidence type="ECO:0000313" key="1">
    <source>
        <dbReference type="EMBL" id="GBC03838.1"/>
    </source>
</evidence>
<dbReference type="Gene3D" id="1.20.5.110">
    <property type="match status" value="1"/>
</dbReference>